<reference evidence="1 2" key="1">
    <citation type="journal article" date="2018" name="Emerg. Microbes Infect.">
        <title>Genomic analysis of oral Campylobacter concisus strains identified a potential bacterial molecular marker associated with active Crohn's disease.</title>
        <authorList>
            <person name="Liu F."/>
            <person name="Ma R."/>
            <person name="Tay C.Y.A."/>
            <person name="Octavia S."/>
            <person name="Lan R."/>
            <person name="Chung H.K.L."/>
            <person name="Riordan S.M."/>
            <person name="Grimm M.C."/>
            <person name="Leong R.W."/>
            <person name="Tanaka M.M."/>
            <person name="Connor S."/>
            <person name="Zhang L."/>
        </authorList>
    </citation>
    <scope>NUCLEOTIDE SEQUENCE [LARGE SCALE GENOMIC DNA]</scope>
    <source>
        <strain evidence="1 2">P2CDO4</strain>
        <plasmid evidence="1">pICON</plasmid>
    </source>
</reference>
<geneLocation type="plasmid" evidence="2">
    <name>picon</name>
</geneLocation>
<dbReference type="AlphaFoldDB" id="A0A2R4P2Y7"/>
<organism evidence="1 2">
    <name type="scientific">Campylobacter concisus</name>
    <dbReference type="NCBI Taxonomy" id="199"/>
    <lineage>
        <taxon>Bacteria</taxon>
        <taxon>Pseudomonadati</taxon>
        <taxon>Campylobacterota</taxon>
        <taxon>Epsilonproteobacteria</taxon>
        <taxon>Campylobacterales</taxon>
        <taxon>Campylobacteraceae</taxon>
        <taxon>Campylobacter</taxon>
    </lineage>
</organism>
<gene>
    <name evidence="1" type="ORF">CCS77_2043</name>
</gene>
<dbReference type="EMBL" id="CP021643">
    <property type="protein sequence ID" value="AVX45049.1"/>
    <property type="molecule type" value="Genomic_DNA"/>
</dbReference>
<evidence type="ECO:0000313" key="1">
    <source>
        <dbReference type="EMBL" id="AVX45049.1"/>
    </source>
</evidence>
<evidence type="ECO:0000313" key="2">
    <source>
        <dbReference type="Proteomes" id="UP000241854"/>
    </source>
</evidence>
<name>A0A2R4P2Y7_9BACT</name>
<dbReference type="Proteomes" id="UP000241854">
    <property type="component" value="Plasmid pICON"/>
</dbReference>
<proteinExistence type="predicted"/>
<keyword evidence="1" id="KW-0614">Plasmid</keyword>
<protein>
    <submittedName>
        <fullName evidence="1">Uncharacterized protein</fullName>
    </submittedName>
</protein>
<accession>A0A2R4P2Y7</accession>
<sequence>MLNYSNDATDVLINDDLTQRLEAIKEKIRTILNIYYKNEGDRIAKLINSLDLRTINTVTHFSITAEQVGLNLLSLNLPYNERLCKVSSKNTTSRKPLSLAPVLEQFWLENKDEIWTLLDMINVSQYEKYALDSERLAYFYIEQMRAL</sequence>